<keyword evidence="4 8" id="KW-0812">Transmembrane</keyword>
<keyword evidence="10" id="KW-0808">Transferase</keyword>
<dbReference type="InterPro" id="IPR043128">
    <property type="entry name" value="Rev_trsase/Diguanyl_cyclase"/>
</dbReference>
<dbReference type="GO" id="GO:0052621">
    <property type="term" value="F:diguanylate cyclase activity"/>
    <property type="evidence" value="ECO:0007669"/>
    <property type="project" value="UniProtKB-EC"/>
</dbReference>
<evidence type="ECO:0000256" key="6">
    <source>
        <dbReference type="ARBA" id="ARBA00023136"/>
    </source>
</evidence>
<dbReference type="InterPro" id="IPR000160">
    <property type="entry name" value="GGDEF_dom"/>
</dbReference>
<dbReference type="PANTHER" id="PTHR45138">
    <property type="entry name" value="REGULATORY COMPONENTS OF SENSORY TRANSDUCTION SYSTEM"/>
    <property type="match status" value="1"/>
</dbReference>
<evidence type="ECO:0000256" key="3">
    <source>
        <dbReference type="ARBA" id="ARBA00022475"/>
    </source>
</evidence>
<dbReference type="CDD" id="cd01949">
    <property type="entry name" value="GGDEF"/>
    <property type="match status" value="1"/>
</dbReference>
<evidence type="ECO:0000259" key="9">
    <source>
        <dbReference type="PROSITE" id="PS50887"/>
    </source>
</evidence>
<feature type="transmembrane region" description="Helical" evidence="8">
    <location>
        <begin position="23"/>
        <end position="46"/>
    </location>
</feature>
<dbReference type="EC" id="2.7.7.65" evidence="2"/>
<dbReference type="Gene3D" id="3.30.450.20">
    <property type="entry name" value="PAS domain"/>
    <property type="match status" value="2"/>
</dbReference>
<proteinExistence type="predicted"/>
<evidence type="ECO:0000256" key="4">
    <source>
        <dbReference type="ARBA" id="ARBA00022692"/>
    </source>
</evidence>
<dbReference type="AlphaFoldDB" id="A0AAE3N5B9"/>
<dbReference type="PANTHER" id="PTHR45138:SF9">
    <property type="entry name" value="DIGUANYLATE CYCLASE DGCM-RELATED"/>
    <property type="match status" value="1"/>
</dbReference>
<comment type="subcellular location">
    <subcellularLocation>
        <location evidence="1">Cell membrane</location>
        <topology evidence="1">Multi-pass membrane protein</topology>
    </subcellularLocation>
</comment>
<dbReference type="FunFam" id="3.30.70.270:FF:000001">
    <property type="entry name" value="Diguanylate cyclase domain protein"/>
    <property type="match status" value="1"/>
</dbReference>
<dbReference type="Pfam" id="PF02743">
    <property type="entry name" value="dCache_1"/>
    <property type="match status" value="1"/>
</dbReference>
<dbReference type="SUPFAM" id="SSF55073">
    <property type="entry name" value="Nucleotide cyclase"/>
    <property type="match status" value="1"/>
</dbReference>
<dbReference type="GO" id="GO:0005886">
    <property type="term" value="C:plasma membrane"/>
    <property type="evidence" value="ECO:0007669"/>
    <property type="project" value="UniProtKB-SubCell"/>
</dbReference>
<gene>
    <name evidence="10" type="ORF">PGB34_00600</name>
</gene>
<evidence type="ECO:0000256" key="2">
    <source>
        <dbReference type="ARBA" id="ARBA00012528"/>
    </source>
</evidence>
<reference evidence="10" key="1">
    <citation type="submission" date="2023-01" db="EMBL/GenBank/DDBJ databases">
        <title>Xenophilus mangrovi sp. nov., isolated from soil of Mangrove nature reserve.</title>
        <authorList>
            <person name="Xu S."/>
            <person name="Liu Z."/>
            <person name="Xu Y."/>
        </authorList>
    </citation>
    <scope>NUCLEOTIDE SEQUENCE</scope>
    <source>
        <strain evidence="10">YW8</strain>
    </source>
</reference>
<dbReference type="InterPro" id="IPR029787">
    <property type="entry name" value="Nucleotide_cyclase"/>
</dbReference>
<dbReference type="GO" id="GO:0043709">
    <property type="term" value="P:cell adhesion involved in single-species biofilm formation"/>
    <property type="evidence" value="ECO:0007669"/>
    <property type="project" value="TreeGrafter"/>
</dbReference>
<dbReference type="GO" id="GO:1902201">
    <property type="term" value="P:negative regulation of bacterial-type flagellum-dependent cell motility"/>
    <property type="evidence" value="ECO:0007669"/>
    <property type="project" value="TreeGrafter"/>
</dbReference>
<keyword evidence="10" id="KW-0548">Nucleotidyltransferase</keyword>
<name>A0AAE3N5B9_9BURK</name>
<feature type="domain" description="GGDEF" evidence="9">
    <location>
        <begin position="381"/>
        <end position="513"/>
    </location>
</feature>
<dbReference type="Pfam" id="PF00990">
    <property type="entry name" value="GGDEF"/>
    <property type="match status" value="1"/>
</dbReference>
<dbReference type="EMBL" id="JAQIPB010000001">
    <property type="protein sequence ID" value="MDA7414849.1"/>
    <property type="molecule type" value="Genomic_DNA"/>
</dbReference>
<keyword evidence="3" id="KW-1003">Cell membrane</keyword>
<organism evidence="10 11">
    <name type="scientific">Xenophilus arseniciresistens</name>
    <dbReference type="NCBI Taxonomy" id="1283306"/>
    <lineage>
        <taxon>Bacteria</taxon>
        <taxon>Pseudomonadati</taxon>
        <taxon>Pseudomonadota</taxon>
        <taxon>Betaproteobacteria</taxon>
        <taxon>Burkholderiales</taxon>
        <taxon>Comamonadaceae</taxon>
        <taxon>Xenophilus</taxon>
    </lineage>
</organism>
<dbReference type="CDD" id="cd12915">
    <property type="entry name" value="PDC2_DGC_like"/>
    <property type="match status" value="1"/>
</dbReference>
<dbReference type="NCBIfam" id="TIGR00254">
    <property type="entry name" value="GGDEF"/>
    <property type="match status" value="1"/>
</dbReference>
<dbReference type="RefSeq" id="WP_271426128.1">
    <property type="nucleotide sequence ID" value="NZ_JAQIPB010000001.1"/>
</dbReference>
<protein>
    <recommendedName>
        <fullName evidence="2">diguanylate cyclase</fullName>
        <ecNumber evidence="2">2.7.7.65</ecNumber>
    </recommendedName>
</protein>
<evidence type="ECO:0000313" key="10">
    <source>
        <dbReference type="EMBL" id="MDA7414849.1"/>
    </source>
</evidence>
<dbReference type="InterPro" id="IPR033479">
    <property type="entry name" value="dCache_1"/>
</dbReference>
<dbReference type="PROSITE" id="PS50887">
    <property type="entry name" value="GGDEF"/>
    <property type="match status" value="1"/>
</dbReference>
<sequence length="523" mass="57263">MPPILPTLRNVTRLSRERGVVRLVRFFVIFVCVVMLAANGWVLLITRDQELEQARMGNENLARAVAQQMDALFGETGHVLASLVFELDRRDLERDTLQDLQPQLVHEVAQLDHLDGLFVIDAQGRWRAHSQAQLPSDASSSDREYFREHRDSDSERIRIGAPVRGRIGQRWLVPVSRRLNDPYGRFAGVVMATVSVDRLAQMLAAYEVGDRGAILLGRRDGQVLTRWPLREQDLGASLASSSVFQRLSAAQRGTYEAASPLDGEHRLVSFQHARNLPLYVTVALSHEEIMRDWRTSAFLQTAWTLVLCLIVGATGSYVVRAVRRRSVAEHALLQTRDALELANLQLSQLASHDALTGLANRRALDARLQQAVATEPPPDEPAPALMMIDVDHFKRFNDLHGHQAGDECLIRVAAAVRAVAEAEGGLAARFGGEEMAVLLPAHPQPARVAEAVRAEVAALVLPGVGPAAPVTVSIGLATLHASRPTVTAWLGAADRALYAAKAAGRNRVVADEAGPLHDQPLPD</sequence>
<accession>A0AAE3N5B9</accession>
<comment type="catalytic activity">
    <reaction evidence="7">
        <text>2 GTP = 3',3'-c-di-GMP + 2 diphosphate</text>
        <dbReference type="Rhea" id="RHEA:24898"/>
        <dbReference type="ChEBI" id="CHEBI:33019"/>
        <dbReference type="ChEBI" id="CHEBI:37565"/>
        <dbReference type="ChEBI" id="CHEBI:58805"/>
        <dbReference type="EC" id="2.7.7.65"/>
    </reaction>
</comment>
<dbReference type="Gene3D" id="3.30.70.270">
    <property type="match status" value="1"/>
</dbReference>
<feature type="transmembrane region" description="Helical" evidence="8">
    <location>
        <begin position="297"/>
        <end position="319"/>
    </location>
</feature>
<evidence type="ECO:0000313" key="11">
    <source>
        <dbReference type="Proteomes" id="UP001212602"/>
    </source>
</evidence>
<comment type="caution">
    <text evidence="10">The sequence shown here is derived from an EMBL/GenBank/DDBJ whole genome shotgun (WGS) entry which is preliminary data.</text>
</comment>
<keyword evidence="5 8" id="KW-1133">Transmembrane helix</keyword>
<evidence type="ECO:0000256" key="8">
    <source>
        <dbReference type="SAM" id="Phobius"/>
    </source>
</evidence>
<dbReference type="InterPro" id="IPR050469">
    <property type="entry name" value="Diguanylate_Cyclase"/>
</dbReference>
<dbReference type="Proteomes" id="UP001212602">
    <property type="component" value="Unassembled WGS sequence"/>
</dbReference>
<keyword evidence="6 8" id="KW-0472">Membrane</keyword>
<evidence type="ECO:0000256" key="7">
    <source>
        <dbReference type="ARBA" id="ARBA00034247"/>
    </source>
</evidence>
<evidence type="ECO:0000256" key="5">
    <source>
        <dbReference type="ARBA" id="ARBA00022989"/>
    </source>
</evidence>
<evidence type="ECO:0000256" key="1">
    <source>
        <dbReference type="ARBA" id="ARBA00004651"/>
    </source>
</evidence>
<keyword evidence="11" id="KW-1185">Reference proteome</keyword>
<dbReference type="SMART" id="SM00267">
    <property type="entry name" value="GGDEF"/>
    <property type="match status" value="1"/>
</dbReference>
<dbReference type="CDD" id="cd12914">
    <property type="entry name" value="PDC1_DGC_like"/>
    <property type="match status" value="1"/>
</dbReference>